<dbReference type="InterPro" id="IPR001841">
    <property type="entry name" value="Znf_RING"/>
</dbReference>
<protein>
    <recommendedName>
        <fullName evidence="11">RING/FYVE/PHD-type zinc finger family protein</fullName>
    </recommendedName>
</protein>
<reference evidence="9" key="2">
    <citation type="submission" date="2020-10" db="EMBL/GenBank/DDBJ databases">
        <authorList>
            <person name="Cooper E.A."/>
            <person name="Brenton Z.W."/>
            <person name="Flinn B.S."/>
            <person name="Jenkins J."/>
            <person name="Shu S."/>
            <person name="Flowers D."/>
            <person name="Luo F."/>
            <person name="Wang Y."/>
            <person name="Xia P."/>
            <person name="Barry K."/>
            <person name="Daum C."/>
            <person name="Lipzen A."/>
            <person name="Yoshinaga Y."/>
            <person name="Schmutz J."/>
            <person name="Saski C."/>
            <person name="Vermerris W."/>
            <person name="Kresovich S."/>
        </authorList>
    </citation>
    <scope>NUCLEOTIDE SEQUENCE</scope>
</reference>
<dbReference type="Gene3D" id="3.30.40.10">
    <property type="entry name" value="Zinc/RING finger domain, C3HC4 (zinc finger)"/>
    <property type="match status" value="2"/>
</dbReference>
<dbReference type="SUPFAM" id="SSF57903">
    <property type="entry name" value="FYVE/PHD zinc finger"/>
    <property type="match status" value="3"/>
</dbReference>
<evidence type="ECO:0008006" key="11">
    <source>
        <dbReference type="Google" id="ProtNLM"/>
    </source>
</evidence>
<dbReference type="InterPro" id="IPR003656">
    <property type="entry name" value="Znf_BED"/>
</dbReference>
<dbReference type="SMART" id="SM00249">
    <property type="entry name" value="PHD"/>
    <property type="match status" value="3"/>
</dbReference>
<name>A0A921RD13_SORBI</name>
<dbReference type="InterPro" id="IPR013083">
    <property type="entry name" value="Znf_RING/FYVE/PHD"/>
</dbReference>
<feature type="region of interest" description="Disordered" evidence="5">
    <location>
        <begin position="327"/>
        <end position="365"/>
    </location>
</feature>
<comment type="caution">
    <text evidence="9">The sequence shown here is derived from an EMBL/GenBank/DDBJ whole genome shotgun (WGS) entry which is preliminary data.</text>
</comment>
<evidence type="ECO:0000259" key="7">
    <source>
        <dbReference type="PROSITE" id="PS50089"/>
    </source>
</evidence>
<evidence type="ECO:0000256" key="5">
    <source>
        <dbReference type="SAM" id="MobiDB-lite"/>
    </source>
</evidence>
<feature type="domain" description="RING-type" evidence="7">
    <location>
        <begin position="909"/>
        <end position="961"/>
    </location>
</feature>
<sequence>MDEGGSQGIKKVHFRDSSSQHPIVTYKRRRQQKPQTQQQLPQSPPPQHHQPEPQPLQQVEPQPQVEPEPNAGDVPAQQFPILRARDIGWEHAVDLDGNKRRWQCKFCSLCRSGGVTTLKAHLIDDSCPNVPKEISKKVSNFIEEKRATRLLLNNYVFNVDDDFNTQVQGEVTVEYLNEQQPSRNVYVQTLDKGDINEVAAGSKQCGAESSGQPVERCDQPEEQCTMDYGRMDQVTSNKNQILDKNTENSKNTKMLKPCRKSEFNTRKHIIIVDQSARHWRCRYCGMDGYGKKFWLHYHLAGAFRQPKCPNVPREVFAKARRHVLTKRRLKKNKAEQQIPSSPHILGQSGEERQNSDPLCGNQSQLSINNEPREVHDYPAVLRDSAWEHSLIYEKENGNWKCKWCSIEGDHGLTRLKWHLVGWQNHPQCPNIPMDVAEKMKDQVMSKEEQKARSGLFDGNGYCDVLCSSKSSQLDQDHLTATIHDRCSSQAFANSELKGCNMLSSTTLLSQESSNPQVHHEDPQVCHEQERNEVATSSEPGCEKGQRMQWQSQNKPMMEEGPHGNGLCGDTNKLEEQKSDFGSSDCWRYVLDRLMHLPDVQEDAGIGTCIRDALLYGCAEFGTVADKVEMDRDKTVNANTARCQNILMDVLRSENFALLCSVLCRTVHQDGERTRYFDFGVIDSRMKNGNYGHEPELFMHDLKLLWEDLKVAGQDIIHLANNLSSLTEDSYEKLVGRERGSDDGELNGAVVARSEPKNLVQSNALVPLTSQGFNQLDQPGPSYLSDVYKDSICNQCGKEARVGSVLKCYRCMLPCHISCIEATDSSISTGRWCCKNCSAGSKEPVEGDMVLAHYYPNCLHENCVVCDRLAACRSPKCEDTPNENSRAMVISSVDSFADPELPEIDTCYSCKICGDTEEDEKRFLICGHVHCLYKYYHIRCLMSKQISSNVQRDQPCWYCPSCLCRVCLSDKDDHLTILCDGCDEAYHLYCITPRRTSVPKGHWYCSSCSVERAKEGMRQYERTLKLHQKDDAELQSWNYDGVDLLLSAAEQLREDELLVTRTN</sequence>
<dbReference type="GO" id="GO:0008270">
    <property type="term" value="F:zinc ion binding"/>
    <property type="evidence" value="ECO:0007669"/>
    <property type="project" value="UniProtKB-KW"/>
</dbReference>
<feature type="domain" description="BED-type" evidence="8">
    <location>
        <begin position="83"/>
        <end position="134"/>
    </location>
</feature>
<feature type="domain" description="PHD-type" evidence="6">
    <location>
        <begin position="906"/>
        <end position="964"/>
    </location>
</feature>
<dbReference type="PROSITE" id="PS50016">
    <property type="entry name" value="ZF_PHD_2"/>
    <property type="match status" value="2"/>
</dbReference>
<keyword evidence="3" id="KW-0862">Zinc</keyword>
<evidence type="ECO:0000313" key="10">
    <source>
        <dbReference type="Proteomes" id="UP000807115"/>
    </source>
</evidence>
<evidence type="ECO:0000313" key="9">
    <source>
        <dbReference type="EMBL" id="KAG0538079.1"/>
    </source>
</evidence>
<dbReference type="InterPro" id="IPR011011">
    <property type="entry name" value="Znf_FYVE_PHD"/>
</dbReference>
<keyword evidence="2 4" id="KW-0863">Zinc-finger</keyword>
<dbReference type="EMBL" id="CM027682">
    <property type="protein sequence ID" value="KAG0538079.1"/>
    <property type="molecule type" value="Genomic_DNA"/>
</dbReference>
<evidence type="ECO:0000256" key="3">
    <source>
        <dbReference type="ARBA" id="ARBA00022833"/>
    </source>
</evidence>
<keyword evidence="1" id="KW-0479">Metal-binding</keyword>
<dbReference type="InterPro" id="IPR001965">
    <property type="entry name" value="Znf_PHD"/>
</dbReference>
<dbReference type="PROSITE" id="PS50089">
    <property type="entry name" value="ZF_RING_2"/>
    <property type="match status" value="1"/>
</dbReference>
<dbReference type="GO" id="GO:0003677">
    <property type="term" value="F:DNA binding"/>
    <property type="evidence" value="ECO:0007669"/>
    <property type="project" value="InterPro"/>
</dbReference>
<dbReference type="InterPro" id="IPR019787">
    <property type="entry name" value="Znf_PHD-finger"/>
</dbReference>
<dbReference type="AlphaFoldDB" id="A0A921RD13"/>
<dbReference type="PANTHER" id="PTHR46951">
    <property type="entry name" value="BED-TYPE DOMAIN-CONTAINING PROTEIN"/>
    <property type="match status" value="1"/>
</dbReference>
<organism evidence="9 10">
    <name type="scientific">Sorghum bicolor</name>
    <name type="common">Sorghum</name>
    <name type="synonym">Sorghum vulgare</name>
    <dbReference type="NCBI Taxonomy" id="4558"/>
    <lineage>
        <taxon>Eukaryota</taxon>
        <taxon>Viridiplantae</taxon>
        <taxon>Streptophyta</taxon>
        <taxon>Embryophyta</taxon>
        <taxon>Tracheophyta</taxon>
        <taxon>Spermatophyta</taxon>
        <taxon>Magnoliopsida</taxon>
        <taxon>Liliopsida</taxon>
        <taxon>Poales</taxon>
        <taxon>Poaceae</taxon>
        <taxon>PACMAD clade</taxon>
        <taxon>Panicoideae</taxon>
        <taxon>Andropogonodae</taxon>
        <taxon>Andropogoneae</taxon>
        <taxon>Sorghinae</taxon>
        <taxon>Sorghum</taxon>
    </lineage>
</organism>
<dbReference type="Pfam" id="PF00628">
    <property type="entry name" value="PHD"/>
    <property type="match status" value="1"/>
</dbReference>
<evidence type="ECO:0000259" key="6">
    <source>
        <dbReference type="PROSITE" id="PS50016"/>
    </source>
</evidence>
<accession>A0A921RD13</accession>
<proteinExistence type="predicted"/>
<dbReference type="PANTHER" id="PTHR46951:SF3">
    <property type="entry name" value="OS01G0547200 PROTEIN"/>
    <property type="match status" value="1"/>
</dbReference>
<feature type="compositionally biased region" description="Low complexity" evidence="5">
    <location>
        <begin position="55"/>
        <end position="69"/>
    </location>
</feature>
<gene>
    <name evidence="9" type="ORF">BDA96_03G204200</name>
</gene>
<feature type="domain" description="PHD-type" evidence="6">
    <location>
        <begin position="960"/>
        <end position="1010"/>
    </location>
</feature>
<evidence type="ECO:0000256" key="1">
    <source>
        <dbReference type="ARBA" id="ARBA00022723"/>
    </source>
</evidence>
<evidence type="ECO:0000259" key="8">
    <source>
        <dbReference type="PROSITE" id="PS50808"/>
    </source>
</evidence>
<evidence type="ECO:0000256" key="4">
    <source>
        <dbReference type="PROSITE-ProRule" id="PRU00175"/>
    </source>
</evidence>
<dbReference type="Proteomes" id="UP000807115">
    <property type="component" value="Chromosome 3"/>
</dbReference>
<dbReference type="PROSITE" id="PS50808">
    <property type="entry name" value="ZF_BED"/>
    <property type="match status" value="1"/>
</dbReference>
<feature type="compositionally biased region" description="Pro residues" evidence="5">
    <location>
        <begin position="42"/>
        <end position="54"/>
    </location>
</feature>
<feature type="region of interest" description="Disordered" evidence="5">
    <location>
        <begin position="1"/>
        <end position="75"/>
    </location>
</feature>
<evidence type="ECO:0000256" key="2">
    <source>
        <dbReference type="ARBA" id="ARBA00022771"/>
    </source>
</evidence>
<reference evidence="9" key="1">
    <citation type="journal article" date="2019" name="BMC Genomics">
        <title>A new reference genome for Sorghum bicolor reveals high levels of sequence similarity between sweet and grain genotypes: implications for the genetics of sugar metabolism.</title>
        <authorList>
            <person name="Cooper E.A."/>
            <person name="Brenton Z.W."/>
            <person name="Flinn B.S."/>
            <person name="Jenkins J."/>
            <person name="Shu S."/>
            <person name="Flowers D."/>
            <person name="Luo F."/>
            <person name="Wang Y."/>
            <person name="Xia P."/>
            <person name="Barry K."/>
            <person name="Daum C."/>
            <person name="Lipzen A."/>
            <person name="Yoshinaga Y."/>
            <person name="Schmutz J."/>
            <person name="Saski C."/>
            <person name="Vermerris W."/>
            <person name="Kresovich S."/>
        </authorList>
    </citation>
    <scope>NUCLEOTIDE SEQUENCE</scope>
</reference>